<dbReference type="Gene3D" id="2.40.10.170">
    <property type="match status" value="1"/>
</dbReference>
<feature type="domain" description="Helicase C-terminal" evidence="7">
    <location>
        <begin position="446"/>
        <end position="612"/>
    </location>
</feature>
<dbReference type="InterPro" id="IPR014001">
    <property type="entry name" value="Helicase_ATP-bd"/>
</dbReference>
<dbReference type="PANTHER" id="PTHR14025:SF29">
    <property type="entry name" value="TRANSCRIPTION-REPAIR-COUPLING FACTOR"/>
    <property type="match status" value="1"/>
</dbReference>
<dbReference type="InterPro" id="IPR036101">
    <property type="entry name" value="CarD-like/TRCF_RID_sf"/>
</dbReference>
<dbReference type="Gene3D" id="3.90.1150.50">
    <property type="entry name" value="Transcription-repair-coupling factor, D7 domain"/>
    <property type="match status" value="1"/>
</dbReference>
<dbReference type="SUPFAM" id="SSF141259">
    <property type="entry name" value="CarD-like"/>
    <property type="match status" value="1"/>
</dbReference>
<dbReference type="PROSITE" id="PS51192">
    <property type="entry name" value="HELICASE_ATP_BIND_1"/>
    <property type="match status" value="1"/>
</dbReference>
<dbReference type="InterPro" id="IPR005118">
    <property type="entry name" value="TRCF_C"/>
</dbReference>
<dbReference type="InterPro" id="IPR001650">
    <property type="entry name" value="Helicase_C-like"/>
</dbReference>
<dbReference type="InterPro" id="IPR037235">
    <property type="entry name" value="TRCF-like_C_D7"/>
</dbReference>
<feature type="domain" description="Helicase ATP-binding" evidence="6">
    <location>
        <begin position="275"/>
        <end position="437"/>
    </location>
</feature>
<dbReference type="Pfam" id="PF02559">
    <property type="entry name" value="CarD_TRCF_RID"/>
    <property type="match status" value="1"/>
</dbReference>
<comment type="caution">
    <text evidence="8">The sequence shown here is derived from an EMBL/GenBank/DDBJ whole genome shotgun (WGS) entry which is preliminary data.</text>
</comment>
<dbReference type="GO" id="GO:0006281">
    <property type="term" value="P:DNA repair"/>
    <property type="evidence" value="ECO:0007669"/>
    <property type="project" value="InterPro"/>
</dbReference>
<evidence type="ECO:0008006" key="10">
    <source>
        <dbReference type="Google" id="ProtNLM"/>
    </source>
</evidence>
<dbReference type="EMBL" id="JAMRDG010000001">
    <property type="protein sequence ID" value="KAJ3701536.1"/>
    <property type="molecule type" value="Genomic_DNA"/>
</dbReference>
<evidence type="ECO:0000256" key="2">
    <source>
        <dbReference type="ARBA" id="ARBA00022801"/>
    </source>
</evidence>
<dbReference type="SMART" id="SM00490">
    <property type="entry name" value="HELICc"/>
    <property type="match status" value="1"/>
</dbReference>
<keyword evidence="2" id="KW-0378">Hydrolase</keyword>
<organism evidence="8 9">
    <name type="scientific">Rhynchospora tenuis</name>
    <dbReference type="NCBI Taxonomy" id="198213"/>
    <lineage>
        <taxon>Eukaryota</taxon>
        <taxon>Viridiplantae</taxon>
        <taxon>Streptophyta</taxon>
        <taxon>Embryophyta</taxon>
        <taxon>Tracheophyta</taxon>
        <taxon>Spermatophyta</taxon>
        <taxon>Magnoliopsida</taxon>
        <taxon>Liliopsida</taxon>
        <taxon>Poales</taxon>
        <taxon>Cyperaceae</taxon>
        <taxon>Cyperoideae</taxon>
        <taxon>Rhynchosporeae</taxon>
        <taxon>Rhynchospora</taxon>
    </lineage>
</organism>
<gene>
    <name evidence="8" type="ORF">LUZ61_005241</name>
</gene>
<dbReference type="SUPFAM" id="SSF52540">
    <property type="entry name" value="P-loop containing nucleoside triphosphate hydrolases"/>
    <property type="match status" value="1"/>
</dbReference>
<keyword evidence="1" id="KW-0547">Nucleotide-binding</keyword>
<evidence type="ECO:0000259" key="6">
    <source>
        <dbReference type="PROSITE" id="PS51192"/>
    </source>
</evidence>
<dbReference type="GO" id="GO:0004386">
    <property type="term" value="F:helicase activity"/>
    <property type="evidence" value="ECO:0007669"/>
    <property type="project" value="UniProtKB-KW"/>
</dbReference>
<dbReference type="InterPro" id="IPR027417">
    <property type="entry name" value="P-loop_NTPase"/>
</dbReference>
<dbReference type="SUPFAM" id="SSF143517">
    <property type="entry name" value="TRCF domain-like"/>
    <property type="match status" value="1"/>
</dbReference>
<reference evidence="8 9" key="1">
    <citation type="journal article" date="2022" name="Cell">
        <title>Repeat-based holocentromeres influence genome architecture and karyotype evolution.</title>
        <authorList>
            <person name="Hofstatter P.G."/>
            <person name="Thangavel G."/>
            <person name="Lux T."/>
            <person name="Neumann P."/>
            <person name="Vondrak T."/>
            <person name="Novak P."/>
            <person name="Zhang M."/>
            <person name="Costa L."/>
            <person name="Castellani M."/>
            <person name="Scott A."/>
            <person name="Toegelov H."/>
            <person name="Fuchs J."/>
            <person name="Mata-Sucre Y."/>
            <person name="Dias Y."/>
            <person name="Vanzela A.L.L."/>
            <person name="Huettel B."/>
            <person name="Almeida C.C.S."/>
            <person name="Simkova H."/>
            <person name="Souza G."/>
            <person name="Pedrosa-Harand A."/>
            <person name="Macas J."/>
            <person name="Mayer K.F.X."/>
            <person name="Houben A."/>
            <person name="Marques A."/>
        </authorList>
    </citation>
    <scope>NUCLEOTIDE SEQUENCE [LARGE SCALE GENOMIC DNA]</scope>
    <source>
        <strain evidence="8">RhyTen1mFocal</strain>
    </source>
</reference>
<dbReference type="InterPro" id="IPR003711">
    <property type="entry name" value="CarD-like/TRCF_RID"/>
</dbReference>
<evidence type="ECO:0000256" key="1">
    <source>
        <dbReference type="ARBA" id="ARBA00022741"/>
    </source>
</evidence>
<dbReference type="CDD" id="cd17991">
    <property type="entry name" value="DEXHc_TRCF"/>
    <property type="match status" value="1"/>
</dbReference>
<dbReference type="SMART" id="SM01058">
    <property type="entry name" value="CarD_TRCF"/>
    <property type="match status" value="1"/>
</dbReference>
<evidence type="ECO:0000313" key="9">
    <source>
        <dbReference type="Proteomes" id="UP001210211"/>
    </source>
</evidence>
<evidence type="ECO:0000313" key="8">
    <source>
        <dbReference type="EMBL" id="KAJ3701536.1"/>
    </source>
</evidence>
<keyword evidence="5" id="KW-0238">DNA-binding</keyword>
<dbReference type="PROSITE" id="PS51194">
    <property type="entry name" value="HELICASE_CTER"/>
    <property type="match status" value="1"/>
</dbReference>
<dbReference type="GO" id="GO:0016787">
    <property type="term" value="F:hydrolase activity"/>
    <property type="evidence" value="ECO:0007669"/>
    <property type="project" value="UniProtKB-KW"/>
</dbReference>
<keyword evidence="3" id="KW-0347">Helicase</keyword>
<evidence type="ECO:0000256" key="5">
    <source>
        <dbReference type="ARBA" id="ARBA00023125"/>
    </source>
</evidence>
<accession>A0AAD5ZP80</accession>
<keyword evidence="9" id="KW-1185">Reference proteome</keyword>
<dbReference type="Pfam" id="PF00271">
    <property type="entry name" value="Helicase_C"/>
    <property type="match status" value="1"/>
</dbReference>
<proteinExistence type="predicted"/>
<dbReference type="GO" id="GO:0005524">
    <property type="term" value="F:ATP binding"/>
    <property type="evidence" value="ECO:0007669"/>
    <property type="project" value="UniProtKB-KW"/>
</dbReference>
<evidence type="ECO:0000259" key="7">
    <source>
        <dbReference type="PROSITE" id="PS51194"/>
    </source>
</evidence>
<dbReference type="Pfam" id="PF00270">
    <property type="entry name" value="DEAD"/>
    <property type="match status" value="1"/>
</dbReference>
<dbReference type="SMART" id="SM00487">
    <property type="entry name" value="DEXDc"/>
    <property type="match status" value="1"/>
</dbReference>
<keyword evidence="4" id="KW-0067">ATP-binding</keyword>
<sequence>MAISRHSPITLPFSLQFPSHKTRLVFLPLRTPPPWFFRTLKAGSTSTITPSRTVSSPVGGKDDIELLNERIRKEHRKRGDGSNTGSTMDRDEAERYMGMVKEQQQRGLQKLRGEEQKQLGGFGYRVDPYQLQPGDYVVHRKVGIGKFVKIQHVVTGEGPSGGQEYMFIEYADGMAKLPVKQAGRLLYRYNLSNETKKPKTLSKLSDPVSWEKRRTKGKLAVQKMVVDLMELYLHRLKLKRPPYPKPPGMEEFCAHFPYEPTPDQKQAFIDVERDLTERETPMDRLICGDVGFGKTEVALRAIFCVVSAGKQAMVLAPTIVLVRQHFEVIKERFSNYPHIRVGVLSRFQTKGEIQEYISMIKKGELDIIVGTHTLLGNRVPYNNVGLLVVDEEQRFGVKQKEKIASLKTSVDVLTLSATPIPRTLYLALTGFRDASLISTPPPERVPVKTEVLAYSKDKVVAAIRYELNRGGQVYYVLPRITGLEEVKASIESSFPDVSIAIAHGKQKPKEIEETMRSFAQGEIKILVCTNIVESGLDIKNANTIIIQDIQYFGMAQLYQLRGRVGRSDKEAYAYLFYHDITLMKDQTYEKLAAIEQYGELGQGFHLAERDMGIRGFGNIFGEQQTGDVGNVGTDLFFEMLFESLSKVDENRIVSVPYQNVQLDIDVATHLPSDYINVLENPVELMNDAEKAAEKNIWSLIEFTENLRRQYGKEPYSMELILKKLYVRRMAADLGISKIFKVNNAVYMATDMSKKTFKLMRDSVASDVRRSCLSFDGSHIKGEISLDLPNEQVLSWIFQCLSELYAALPAFVKY</sequence>
<protein>
    <recommendedName>
        <fullName evidence="10">Transcription-repair-coupling factor</fullName>
    </recommendedName>
</protein>
<dbReference type="AlphaFoldDB" id="A0AAD5ZP80"/>
<evidence type="ECO:0000256" key="3">
    <source>
        <dbReference type="ARBA" id="ARBA00022806"/>
    </source>
</evidence>
<dbReference type="GO" id="GO:0003677">
    <property type="term" value="F:DNA binding"/>
    <property type="evidence" value="ECO:0007669"/>
    <property type="project" value="UniProtKB-KW"/>
</dbReference>
<dbReference type="InterPro" id="IPR011545">
    <property type="entry name" value="DEAD/DEAH_box_helicase_dom"/>
</dbReference>
<dbReference type="SMART" id="SM00982">
    <property type="entry name" value="TRCF"/>
    <property type="match status" value="1"/>
</dbReference>
<evidence type="ECO:0000256" key="4">
    <source>
        <dbReference type="ARBA" id="ARBA00022840"/>
    </source>
</evidence>
<name>A0AAD5ZP80_9POAL</name>
<dbReference type="Proteomes" id="UP001210211">
    <property type="component" value="Unassembled WGS sequence"/>
</dbReference>
<dbReference type="Gene3D" id="3.40.50.300">
    <property type="entry name" value="P-loop containing nucleotide triphosphate hydrolases"/>
    <property type="match status" value="2"/>
</dbReference>
<dbReference type="PANTHER" id="PTHR14025">
    <property type="entry name" value="FANCONI ANEMIA GROUP M FANCM FAMILY MEMBER"/>
    <property type="match status" value="1"/>
</dbReference>